<dbReference type="PANTHER" id="PTHR43272">
    <property type="entry name" value="LONG-CHAIN-FATTY-ACID--COA LIGASE"/>
    <property type="match status" value="1"/>
</dbReference>
<keyword evidence="1" id="KW-0547">Nucleotide-binding</keyword>
<proteinExistence type="predicted"/>
<dbReference type="InterPro" id="IPR042099">
    <property type="entry name" value="ANL_N_sf"/>
</dbReference>
<gene>
    <name evidence="4" type="ORF">GCM10023333_15420</name>
</gene>
<dbReference type="PROSITE" id="PS00455">
    <property type="entry name" value="AMP_BINDING"/>
    <property type="match status" value="1"/>
</dbReference>
<evidence type="ECO:0000313" key="5">
    <source>
        <dbReference type="Proteomes" id="UP001499988"/>
    </source>
</evidence>
<dbReference type="Pfam" id="PF23562">
    <property type="entry name" value="AMP-binding_C_3"/>
    <property type="match status" value="1"/>
</dbReference>
<keyword evidence="2" id="KW-0067">ATP-binding</keyword>
<reference evidence="5" key="1">
    <citation type="journal article" date="2019" name="Int. J. Syst. Evol. Microbiol.">
        <title>The Global Catalogue of Microorganisms (GCM) 10K type strain sequencing project: providing services to taxonomists for standard genome sequencing and annotation.</title>
        <authorList>
            <consortium name="The Broad Institute Genomics Platform"/>
            <consortium name="The Broad Institute Genome Sequencing Center for Infectious Disease"/>
            <person name="Wu L."/>
            <person name="Ma J."/>
        </authorList>
    </citation>
    <scope>NUCLEOTIDE SEQUENCE [LARGE SCALE GENOMIC DNA]</scope>
    <source>
        <strain evidence="5">JCM 18401</strain>
    </source>
</reference>
<dbReference type="Pfam" id="PF00501">
    <property type="entry name" value="AMP-binding"/>
    <property type="match status" value="1"/>
</dbReference>
<dbReference type="CDD" id="cd05907">
    <property type="entry name" value="VL_LC_FACS_like"/>
    <property type="match status" value="1"/>
</dbReference>
<comment type="caution">
    <text evidence="4">The sequence shown here is derived from an EMBL/GenBank/DDBJ whole genome shotgun (WGS) entry which is preliminary data.</text>
</comment>
<keyword evidence="5" id="KW-1185">Reference proteome</keyword>
<evidence type="ECO:0000256" key="1">
    <source>
        <dbReference type="ARBA" id="ARBA00022741"/>
    </source>
</evidence>
<dbReference type="PANTHER" id="PTHR43272:SF33">
    <property type="entry name" value="AMP-BINDING DOMAIN-CONTAINING PROTEIN-RELATED"/>
    <property type="match status" value="1"/>
</dbReference>
<dbReference type="RefSeq" id="WP_345334773.1">
    <property type="nucleotide sequence ID" value="NZ_BAABJZ010000022.1"/>
</dbReference>
<evidence type="ECO:0000256" key="2">
    <source>
        <dbReference type="ARBA" id="ARBA00022840"/>
    </source>
</evidence>
<keyword evidence="4" id="KW-0436">Ligase</keyword>
<name>A0ABP9EPI6_9GAMM</name>
<dbReference type="InterPro" id="IPR020845">
    <property type="entry name" value="AMP-binding_CS"/>
</dbReference>
<organism evidence="4 5">
    <name type="scientific">Ferrimonas pelagia</name>
    <dbReference type="NCBI Taxonomy" id="1177826"/>
    <lineage>
        <taxon>Bacteria</taxon>
        <taxon>Pseudomonadati</taxon>
        <taxon>Pseudomonadota</taxon>
        <taxon>Gammaproteobacteria</taxon>
        <taxon>Alteromonadales</taxon>
        <taxon>Ferrimonadaceae</taxon>
        <taxon>Ferrimonas</taxon>
    </lineage>
</organism>
<dbReference type="SUPFAM" id="SSF56801">
    <property type="entry name" value="Acetyl-CoA synthetase-like"/>
    <property type="match status" value="1"/>
</dbReference>
<dbReference type="Proteomes" id="UP001499988">
    <property type="component" value="Unassembled WGS sequence"/>
</dbReference>
<evidence type="ECO:0000313" key="4">
    <source>
        <dbReference type="EMBL" id="GAA4882185.1"/>
    </source>
</evidence>
<dbReference type="EMBL" id="BAABJZ010000022">
    <property type="protein sequence ID" value="GAA4882185.1"/>
    <property type="molecule type" value="Genomic_DNA"/>
</dbReference>
<sequence length="601" mass="66575">MSVDLAPFHLSRLLAQQITQRGDKKALQYQQDDQWLSLTWSELDSQITQLSHALLTMDVAVQDKVGIFSANSLAWVQTDLALMRLRAVSVPIYGTSTVEQLSYIINDAEIAVLFVGDQDQYDKACQAASECPSLKTLVLMSDTIAPADGALPSLPLAQLLAQDNAEQAETLAARQLDPDLNELLTLLYTSGTTGEPKGVMLTHRNLAALVQQHQLMVPLEPDTLSLSFLPLSHIYERGWSLYVLCSGGCNAYVSDPATVQQAMQTVKPEVMCAVPRLFEKIHSTIIGKVAQAPLLKRLLFRWSLDQGRRQFKADQAGHTRIKLGQLYYAIADKLVLSKLRDALGGNFKFVSAGGARLDDQINQFFQYIGIPLLNGYGATETSATVSCNRLDRIATTGVGLPLPDLQVRIGEEDEILVKGPTVMPGYYNRPEDTEAAFVDGWFKTGDAGYLDNQGRLHITDRIKELMKTSNGKYIAPQRVEGMVALEPWVEQIAIIADGRNFVSALIVPDFAALAQWAKGQALTFANDAELVALPQIQAEMEQRVMTAQAELARFEQIKQITLLPRPFSMDQGELTPTLKLRRRIINEIFASEIEAMYRRSH</sequence>
<dbReference type="GO" id="GO:0016874">
    <property type="term" value="F:ligase activity"/>
    <property type="evidence" value="ECO:0007669"/>
    <property type="project" value="UniProtKB-KW"/>
</dbReference>
<feature type="domain" description="AMP-dependent synthetase/ligase" evidence="3">
    <location>
        <begin position="15"/>
        <end position="427"/>
    </location>
</feature>
<evidence type="ECO:0000259" key="3">
    <source>
        <dbReference type="Pfam" id="PF00501"/>
    </source>
</evidence>
<protein>
    <submittedName>
        <fullName evidence="4">Long-chain fatty acid--CoA ligase</fullName>
    </submittedName>
</protein>
<dbReference type="Gene3D" id="3.40.50.12780">
    <property type="entry name" value="N-terminal domain of ligase-like"/>
    <property type="match status" value="1"/>
</dbReference>
<accession>A0ABP9EPI6</accession>
<dbReference type="InterPro" id="IPR000873">
    <property type="entry name" value="AMP-dep_synth/lig_dom"/>
</dbReference>